<dbReference type="SUPFAM" id="SSF56496">
    <property type="entry name" value="Fibrinogen C-terminal domain-like"/>
    <property type="match status" value="2"/>
</dbReference>
<dbReference type="SUPFAM" id="SSF57567">
    <property type="entry name" value="Serine protease inhibitors"/>
    <property type="match status" value="1"/>
</dbReference>
<evidence type="ECO:0000259" key="2">
    <source>
        <dbReference type="PROSITE" id="PS50026"/>
    </source>
</evidence>
<dbReference type="SMART" id="SM00186">
    <property type="entry name" value="FBG"/>
    <property type="match status" value="2"/>
</dbReference>
<dbReference type="Gene3D" id="3.90.215.10">
    <property type="entry name" value="Gamma Fibrinogen, chain A, domain 1"/>
    <property type="match status" value="2"/>
</dbReference>
<feature type="domain" description="Fibrinogen C-terminal" evidence="3">
    <location>
        <begin position="50"/>
        <end position="199"/>
    </location>
</feature>
<gene>
    <name evidence="4" type="ORF">HOLleu_38709</name>
</gene>
<reference evidence="4" key="1">
    <citation type="submission" date="2021-10" db="EMBL/GenBank/DDBJ databases">
        <title>Tropical sea cucumber genome reveals ecological adaptation and Cuvierian tubules defense mechanism.</title>
        <authorList>
            <person name="Chen T."/>
        </authorList>
    </citation>
    <scope>NUCLEOTIDE SEQUENCE</scope>
    <source>
        <strain evidence="4">Nanhai2018</strain>
        <tissue evidence="4">Muscle</tissue>
    </source>
</reference>
<dbReference type="Gene3D" id="2.10.25.10">
    <property type="entry name" value="Laminin"/>
    <property type="match status" value="2"/>
</dbReference>
<comment type="caution">
    <text evidence="4">The sequence shown here is derived from an EMBL/GenBank/DDBJ whole genome shotgun (WGS) entry which is preliminary data.</text>
</comment>
<comment type="caution">
    <text evidence="1">Lacks conserved residue(s) required for the propagation of feature annotation.</text>
</comment>
<dbReference type="InterPro" id="IPR000742">
    <property type="entry name" value="EGF"/>
</dbReference>
<dbReference type="Pfam" id="PF00147">
    <property type="entry name" value="Fibrinogen_C"/>
    <property type="match status" value="2"/>
</dbReference>
<dbReference type="EMBL" id="JAIZAY010000021">
    <property type="protein sequence ID" value="KAJ8021483.1"/>
    <property type="molecule type" value="Genomic_DNA"/>
</dbReference>
<dbReference type="NCBIfam" id="NF040941">
    <property type="entry name" value="GGGWT_bact"/>
    <property type="match status" value="2"/>
</dbReference>
<dbReference type="InterPro" id="IPR036056">
    <property type="entry name" value="Fibrinogen-like_C"/>
</dbReference>
<dbReference type="Proteomes" id="UP001152320">
    <property type="component" value="Chromosome 21"/>
</dbReference>
<dbReference type="Pfam" id="PF12714">
    <property type="entry name" value="TILa"/>
    <property type="match status" value="1"/>
</dbReference>
<dbReference type="PROSITE" id="PS01186">
    <property type="entry name" value="EGF_2"/>
    <property type="match status" value="1"/>
</dbReference>
<evidence type="ECO:0000313" key="5">
    <source>
        <dbReference type="Proteomes" id="UP001152320"/>
    </source>
</evidence>
<dbReference type="InterPro" id="IPR050373">
    <property type="entry name" value="Fibrinogen_C-term_domain"/>
</dbReference>
<dbReference type="InterPro" id="IPR002181">
    <property type="entry name" value="Fibrinogen_a/b/g_C_dom"/>
</dbReference>
<accession>A0A9Q1BDJ9</accession>
<dbReference type="InterPro" id="IPR036084">
    <property type="entry name" value="Ser_inhib-like_sf"/>
</dbReference>
<evidence type="ECO:0000313" key="4">
    <source>
        <dbReference type="EMBL" id="KAJ8021483.1"/>
    </source>
</evidence>
<dbReference type="InterPro" id="IPR025615">
    <property type="entry name" value="TILa_dom"/>
</dbReference>
<dbReference type="PANTHER" id="PTHR19143">
    <property type="entry name" value="FIBRINOGEN/TENASCIN/ANGIOPOEITIN"/>
    <property type="match status" value="1"/>
</dbReference>
<dbReference type="PANTHER" id="PTHR19143:SF458">
    <property type="entry name" value="FIBRINOGEN C-TERMINAL DOMAIN-CONTAINING PROTEIN-RELATED"/>
    <property type="match status" value="1"/>
</dbReference>
<dbReference type="GO" id="GO:0005615">
    <property type="term" value="C:extracellular space"/>
    <property type="evidence" value="ECO:0007669"/>
    <property type="project" value="TreeGrafter"/>
</dbReference>
<proteinExistence type="predicted"/>
<dbReference type="CDD" id="cd00087">
    <property type="entry name" value="FReD"/>
    <property type="match status" value="1"/>
</dbReference>
<dbReference type="InterPro" id="IPR014716">
    <property type="entry name" value="Fibrinogen_a/b/g_C_1"/>
</dbReference>
<keyword evidence="1" id="KW-0245">EGF-like domain</keyword>
<organism evidence="4 5">
    <name type="scientific">Holothuria leucospilota</name>
    <name type="common">Black long sea cucumber</name>
    <name type="synonym">Mertensiothuria leucospilota</name>
    <dbReference type="NCBI Taxonomy" id="206669"/>
    <lineage>
        <taxon>Eukaryota</taxon>
        <taxon>Metazoa</taxon>
        <taxon>Echinodermata</taxon>
        <taxon>Eleutherozoa</taxon>
        <taxon>Echinozoa</taxon>
        <taxon>Holothuroidea</taxon>
        <taxon>Aspidochirotacea</taxon>
        <taxon>Aspidochirotida</taxon>
        <taxon>Holothuriidae</taxon>
        <taxon>Holothuria</taxon>
    </lineage>
</organism>
<protein>
    <submittedName>
        <fullName evidence="4">Ficolin-1</fullName>
    </submittedName>
</protein>
<feature type="domain" description="EGF-like" evidence="2">
    <location>
        <begin position="279"/>
        <end position="318"/>
    </location>
</feature>
<evidence type="ECO:0000259" key="3">
    <source>
        <dbReference type="PROSITE" id="PS51406"/>
    </source>
</evidence>
<dbReference type="PROSITE" id="PS51406">
    <property type="entry name" value="FIBRINOGEN_C_2"/>
    <property type="match status" value="2"/>
</dbReference>
<dbReference type="SMART" id="SM00181">
    <property type="entry name" value="EGF"/>
    <property type="match status" value="2"/>
</dbReference>
<keyword evidence="5" id="KW-1185">Reference proteome</keyword>
<dbReference type="AlphaFoldDB" id="A0A9Q1BDJ9"/>
<dbReference type="OrthoDB" id="7250310at2759"/>
<evidence type="ECO:0000256" key="1">
    <source>
        <dbReference type="PROSITE-ProRule" id="PRU00076"/>
    </source>
</evidence>
<sequence length="551" mass="62477">MECLIQLRRFSFFVCVFGFYAGCSFAQTHSRGHLSVGSEDHSQGSSYFFYQTPEYPRDCREIRDQCQSLVSSGVYLIKPDGYPQPFEVYCDNEIGSGGWTVIQRRIDGSLNFRRNWEDYQRGFGFPSSEVWVGNERLSFLTNQNVYELRVDMVLSNGTSFHVNYNSFRISDEWSKSALASVGNCTGDAGAVITFCPQNMLYGNCTCASTCEGPSGTLNCQKSCDQSEGCVCQEGFLLKEDECVHPSKCGCYSAEEDRVIPNGETYVNAACTEKCTCNGDQLSCDATYQCSSDATCRVERGVRQCYCNEGYEGDGETCTLSVFTDCNDVRTGGHTEDGVYTIHPSGWSEGPFDVFCNMTIDGGNWTVFQRRSRGATGFDRNWHSYENGFGDIRDEFWLGNDKLHFLTQQGTYELRVDFVSSSNSAKYAKYDSFRIDDDANNFRVTDIGTYSGNGGNGMSDVENEEFSTSNEDNDGLSYHCAEKHRSGWWHGGGYYYYYYYYCNYWRDGSYYRRCSVSNLNGDYNGGNGQNINWYYNSYCNIKYTEMKIRRTS</sequence>
<feature type="domain" description="Fibrinogen C-terminal" evidence="3">
    <location>
        <begin position="316"/>
        <end position="551"/>
    </location>
</feature>
<name>A0A9Q1BDJ9_HOLLE</name>
<dbReference type="PROSITE" id="PS50026">
    <property type="entry name" value="EGF_3"/>
    <property type="match status" value="1"/>
</dbReference>
<dbReference type="CDD" id="cd19941">
    <property type="entry name" value="TIL"/>
    <property type="match status" value="1"/>
</dbReference>